<dbReference type="InterPro" id="IPR044751">
    <property type="entry name" value="Ion_transp-like_CBS"/>
</dbReference>
<evidence type="ECO:0000256" key="10">
    <source>
        <dbReference type="SAM" id="Phobius"/>
    </source>
</evidence>
<reference evidence="13 14" key="1">
    <citation type="submission" date="2016-08" db="EMBL/GenBank/DDBJ databases">
        <authorList>
            <person name="Seilhamer J.J."/>
        </authorList>
    </citation>
    <scope>NUCLEOTIDE SEQUENCE [LARGE SCALE GENOMIC DNA]</scope>
    <source>
        <strain evidence="13">ING2-E5A</strain>
    </source>
</reference>
<dbReference type="RefSeq" id="WP_083373266.1">
    <property type="nucleotide sequence ID" value="NZ_DUQN01000100.1"/>
</dbReference>
<dbReference type="InterPro" id="IPR036318">
    <property type="entry name" value="FAD-bd_PCMH-like_sf"/>
</dbReference>
<feature type="transmembrane region" description="Helical" evidence="10">
    <location>
        <begin position="140"/>
        <end position="161"/>
    </location>
</feature>
<dbReference type="Proteomes" id="UP000178485">
    <property type="component" value="Chromosome i"/>
</dbReference>
<dbReference type="STRING" id="1642646.ING2E5A_1740"/>
<keyword evidence="7 9" id="KW-0472">Membrane</keyword>
<dbReference type="InterPro" id="IPR002550">
    <property type="entry name" value="CNNM"/>
</dbReference>
<dbReference type="GO" id="GO:0005886">
    <property type="term" value="C:plasma membrane"/>
    <property type="evidence" value="ECO:0007669"/>
    <property type="project" value="UniProtKB-SubCell"/>
</dbReference>
<proteinExistence type="predicted"/>
<feature type="transmembrane region" description="Helical" evidence="10">
    <location>
        <begin position="62"/>
        <end position="87"/>
    </location>
</feature>
<evidence type="ECO:0000256" key="6">
    <source>
        <dbReference type="ARBA" id="ARBA00023122"/>
    </source>
</evidence>
<keyword evidence="5 9" id="KW-1133">Transmembrane helix</keyword>
<comment type="subcellular location">
    <subcellularLocation>
        <location evidence="1">Cell membrane</location>
        <topology evidence="1">Multi-pass membrane protein</topology>
    </subcellularLocation>
</comment>
<evidence type="ECO:0000259" key="11">
    <source>
        <dbReference type="PROSITE" id="PS51371"/>
    </source>
</evidence>
<keyword evidence="6 8" id="KW-0129">CBS domain</keyword>
<evidence type="ECO:0000313" key="14">
    <source>
        <dbReference type="Proteomes" id="UP000178485"/>
    </source>
</evidence>
<dbReference type="InterPro" id="IPR016169">
    <property type="entry name" value="FAD-bd_PCMH_sub2"/>
</dbReference>
<dbReference type="SUPFAM" id="SSF56176">
    <property type="entry name" value="FAD-binding/transporter-associated domain-like"/>
    <property type="match status" value="1"/>
</dbReference>
<evidence type="ECO:0000256" key="9">
    <source>
        <dbReference type="PROSITE-ProRule" id="PRU01193"/>
    </source>
</evidence>
<dbReference type="Pfam" id="PF03471">
    <property type="entry name" value="CorC_HlyC"/>
    <property type="match status" value="1"/>
</dbReference>
<dbReference type="Gene3D" id="3.30.465.10">
    <property type="match status" value="1"/>
</dbReference>
<feature type="domain" description="CNNM transmembrane" evidence="12">
    <location>
        <begin position="1"/>
        <end position="196"/>
    </location>
</feature>
<dbReference type="AlphaFoldDB" id="A0A1G4G7S5"/>
<dbReference type="PANTHER" id="PTHR43099:SF2">
    <property type="entry name" value="UPF0053 PROTEIN YRKA"/>
    <property type="match status" value="1"/>
</dbReference>
<dbReference type="Gene3D" id="3.10.580.10">
    <property type="entry name" value="CBS-domain"/>
    <property type="match status" value="1"/>
</dbReference>
<name>A0A1G4G7S5_9BACT</name>
<organism evidence="13 14">
    <name type="scientific">Petrimonas mucosa</name>
    <dbReference type="NCBI Taxonomy" id="1642646"/>
    <lineage>
        <taxon>Bacteria</taxon>
        <taxon>Pseudomonadati</taxon>
        <taxon>Bacteroidota</taxon>
        <taxon>Bacteroidia</taxon>
        <taxon>Bacteroidales</taxon>
        <taxon>Dysgonomonadaceae</taxon>
        <taxon>Petrimonas</taxon>
    </lineage>
</organism>
<evidence type="ECO:0000313" key="13">
    <source>
        <dbReference type="EMBL" id="SCM58280.1"/>
    </source>
</evidence>
<dbReference type="InterPro" id="IPR000644">
    <property type="entry name" value="CBS_dom"/>
</dbReference>
<dbReference type="SMART" id="SM00116">
    <property type="entry name" value="CBS"/>
    <property type="match status" value="2"/>
</dbReference>
<evidence type="ECO:0000256" key="8">
    <source>
        <dbReference type="PROSITE-ProRule" id="PRU00703"/>
    </source>
</evidence>
<dbReference type="PANTHER" id="PTHR43099">
    <property type="entry name" value="UPF0053 PROTEIN YRKA"/>
    <property type="match status" value="1"/>
</dbReference>
<dbReference type="Pfam" id="PF00571">
    <property type="entry name" value="CBS"/>
    <property type="match status" value="1"/>
</dbReference>
<evidence type="ECO:0000256" key="7">
    <source>
        <dbReference type="ARBA" id="ARBA00023136"/>
    </source>
</evidence>
<dbReference type="SUPFAM" id="SSF54631">
    <property type="entry name" value="CBS-domain pair"/>
    <property type="match status" value="1"/>
</dbReference>
<dbReference type="InterPro" id="IPR051676">
    <property type="entry name" value="UPF0053_domain"/>
</dbReference>
<dbReference type="PROSITE" id="PS51846">
    <property type="entry name" value="CNNM"/>
    <property type="match status" value="1"/>
</dbReference>
<dbReference type="KEGG" id="pmuc:ING2E5A_1740"/>
<evidence type="ECO:0000256" key="5">
    <source>
        <dbReference type="ARBA" id="ARBA00022989"/>
    </source>
</evidence>
<evidence type="ECO:0000256" key="2">
    <source>
        <dbReference type="ARBA" id="ARBA00022475"/>
    </source>
</evidence>
<keyword evidence="2" id="KW-1003">Cell membrane</keyword>
<feature type="domain" description="CBS" evidence="11">
    <location>
        <begin position="279"/>
        <end position="336"/>
    </location>
</feature>
<evidence type="ECO:0000256" key="1">
    <source>
        <dbReference type="ARBA" id="ARBA00004651"/>
    </source>
</evidence>
<dbReference type="PROSITE" id="PS51371">
    <property type="entry name" value="CBS"/>
    <property type="match status" value="1"/>
</dbReference>
<dbReference type="Pfam" id="PF01595">
    <property type="entry name" value="CNNM"/>
    <property type="match status" value="1"/>
</dbReference>
<evidence type="ECO:0000256" key="3">
    <source>
        <dbReference type="ARBA" id="ARBA00022692"/>
    </source>
</evidence>
<keyword evidence="4" id="KW-0677">Repeat</keyword>
<dbReference type="GO" id="GO:0050660">
    <property type="term" value="F:flavin adenine dinucleotide binding"/>
    <property type="evidence" value="ECO:0007669"/>
    <property type="project" value="InterPro"/>
</dbReference>
<feature type="transmembrane region" description="Helical" evidence="10">
    <location>
        <begin position="99"/>
        <end position="120"/>
    </location>
</feature>
<sequence length="432" mass="48500">MIDLLIILFLIILNGFFAMSEIAVVSAKKTKLETERRRGNRGAERALKLQSDPDSFLSSVQVGITLIGIVNGAYGGVTLSVYLTPFFDQFAWSGPYAETISMIVVVVGITYLSIVVGELVPKTVALNHAEKVAMAVSRPMHAISVVFYPFVTFLAFSTSLVNKLIGLKPKDDVVSEMELRAMLKTASKEGVIEKEENIIHEQVFYFSNKRARHLMTHRTDVEWVDISKEKSAVIDDLLHTRHGRVLACNKTLDEFVGIITMKELFSELYRQRDINIQAIVQEPLIIPATLRARKVLEQFRQHHMYFAVVVDEYGSLDGIITLHDIIENLVGSIPDENESEEPDIFMRNENSALINGEAPIEVLTHFIDDFIIDFEEIDYSTVAGFVLSNINKIPQVGDLFTYENTTFEVVDVDGHKIDKVMVTKNANGGKEV</sequence>
<dbReference type="InterPro" id="IPR005170">
    <property type="entry name" value="Transptr-assoc_dom"/>
</dbReference>
<gene>
    <name evidence="13" type="ORF">ING2E5A_1740</name>
</gene>
<evidence type="ECO:0000256" key="4">
    <source>
        <dbReference type="ARBA" id="ARBA00022737"/>
    </source>
</evidence>
<evidence type="ECO:0000259" key="12">
    <source>
        <dbReference type="PROSITE" id="PS51846"/>
    </source>
</evidence>
<keyword evidence="3 9" id="KW-0812">Transmembrane</keyword>
<dbReference type="SMART" id="SM01091">
    <property type="entry name" value="CorC_HlyC"/>
    <property type="match status" value="1"/>
</dbReference>
<keyword evidence="14" id="KW-1185">Reference proteome</keyword>
<dbReference type="CDD" id="cd04590">
    <property type="entry name" value="CBS_pair_CorC_HlyC_assoc"/>
    <property type="match status" value="1"/>
</dbReference>
<accession>A0A1G4G7S5</accession>
<dbReference type="InterPro" id="IPR046342">
    <property type="entry name" value="CBS_dom_sf"/>
</dbReference>
<protein>
    <submittedName>
        <fullName evidence="13">UPF0053 protein</fullName>
    </submittedName>
</protein>
<dbReference type="EMBL" id="LT608328">
    <property type="protein sequence ID" value="SCM58280.1"/>
    <property type="molecule type" value="Genomic_DNA"/>
</dbReference>